<dbReference type="OrthoDB" id="1928087at2759"/>
<dbReference type="InterPro" id="IPR013083">
    <property type="entry name" value="Znf_RING/FYVE/PHD"/>
</dbReference>
<organism evidence="8 9">
    <name type="scientific">Aspergillus steynii IBT 23096</name>
    <dbReference type="NCBI Taxonomy" id="1392250"/>
    <lineage>
        <taxon>Eukaryota</taxon>
        <taxon>Fungi</taxon>
        <taxon>Dikarya</taxon>
        <taxon>Ascomycota</taxon>
        <taxon>Pezizomycotina</taxon>
        <taxon>Eurotiomycetes</taxon>
        <taxon>Eurotiomycetidae</taxon>
        <taxon>Eurotiales</taxon>
        <taxon>Aspergillaceae</taxon>
        <taxon>Aspergillus</taxon>
        <taxon>Aspergillus subgen. Circumdati</taxon>
    </lineage>
</organism>
<dbReference type="GeneID" id="36554261"/>
<evidence type="ECO:0000313" key="9">
    <source>
        <dbReference type="Proteomes" id="UP000234275"/>
    </source>
</evidence>
<evidence type="ECO:0000256" key="4">
    <source>
        <dbReference type="ARBA" id="ARBA00023242"/>
    </source>
</evidence>
<feature type="compositionally biased region" description="Basic and acidic residues" evidence="6">
    <location>
        <begin position="697"/>
        <end position="713"/>
    </location>
</feature>
<dbReference type="SUPFAM" id="SSF56019">
    <property type="entry name" value="The spindle assembly checkpoint protein mad2"/>
    <property type="match status" value="1"/>
</dbReference>
<evidence type="ECO:0000256" key="1">
    <source>
        <dbReference type="ARBA" id="ARBA00004123"/>
    </source>
</evidence>
<dbReference type="VEuPathDB" id="FungiDB:P170DRAFT_404963"/>
<dbReference type="GO" id="GO:0005694">
    <property type="term" value="C:chromosome"/>
    <property type="evidence" value="ECO:0007669"/>
    <property type="project" value="UniProtKB-SubCell"/>
</dbReference>
<evidence type="ECO:0000256" key="2">
    <source>
        <dbReference type="ARBA" id="ARBA00004286"/>
    </source>
</evidence>
<dbReference type="GO" id="GO:0051598">
    <property type="term" value="P:meiotic recombination checkpoint signaling"/>
    <property type="evidence" value="ECO:0007669"/>
    <property type="project" value="TreeGrafter"/>
</dbReference>
<dbReference type="Proteomes" id="UP000234275">
    <property type="component" value="Unassembled WGS sequence"/>
</dbReference>
<dbReference type="InterPro" id="IPR051294">
    <property type="entry name" value="HORMA_MeioticProgression"/>
</dbReference>
<dbReference type="STRING" id="1392250.A0A2I2GBA8"/>
<dbReference type="GO" id="GO:0005634">
    <property type="term" value="C:nucleus"/>
    <property type="evidence" value="ECO:0007669"/>
    <property type="project" value="UniProtKB-SubCell"/>
</dbReference>
<evidence type="ECO:0000256" key="5">
    <source>
        <dbReference type="ARBA" id="ARBA00023254"/>
    </source>
</evidence>
<feature type="domain" description="HORMA" evidence="7">
    <location>
        <begin position="58"/>
        <end position="302"/>
    </location>
</feature>
<dbReference type="InterPro" id="IPR036570">
    <property type="entry name" value="HORMA_dom_sf"/>
</dbReference>
<dbReference type="EMBL" id="MSFO01000003">
    <property type="protein sequence ID" value="PLB50160.1"/>
    <property type="molecule type" value="Genomic_DNA"/>
</dbReference>
<evidence type="ECO:0000313" key="8">
    <source>
        <dbReference type="EMBL" id="PLB50160.1"/>
    </source>
</evidence>
<feature type="compositionally biased region" description="Polar residues" evidence="6">
    <location>
        <begin position="665"/>
        <end position="682"/>
    </location>
</feature>
<feature type="compositionally biased region" description="Polar residues" evidence="6">
    <location>
        <begin position="373"/>
        <end position="385"/>
    </location>
</feature>
<dbReference type="SUPFAM" id="SSF57903">
    <property type="entry name" value="FYVE/PHD zinc finger"/>
    <property type="match status" value="1"/>
</dbReference>
<accession>A0A2I2GBA8</accession>
<evidence type="ECO:0000256" key="3">
    <source>
        <dbReference type="ARBA" id="ARBA00022454"/>
    </source>
</evidence>
<keyword evidence="9" id="KW-1185">Reference proteome</keyword>
<evidence type="ECO:0000256" key="6">
    <source>
        <dbReference type="SAM" id="MobiDB-lite"/>
    </source>
</evidence>
<reference evidence="8 9" key="1">
    <citation type="submission" date="2016-12" db="EMBL/GenBank/DDBJ databases">
        <title>The genomes of Aspergillus section Nigri reveals drivers in fungal speciation.</title>
        <authorList>
            <consortium name="DOE Joint Genome Institute"/>
            <person name="Vesth T.C."/>
            <person name="Nybo J."/>
            <person name="Theobald S."/>
            <person name="Brandl J."/>
            <person name="Frisvad J.C."/>
            <person name="Nielsen K.F."/>
            <person name="Lyhne E.K."/>
            <person name="Kogle M.E."/>
            <person name="Kuo A."/>
            <person name="Riley R."/>
            <person name="Clum A."/>
            <person name="Nolan M."/>
            <person name="Lipzen A."/>
            <person name="Salamov A."/>
            <person name="Henrissat B."/>
            <person name="Wiebenga A."/>
            <person name="De Vries R.P."/>
            <person name="Grigoriev I.V."/>
            <person name="Mortensen U.H."/>
            <person name="Andersen M.R."/>
            <person name="Baker S.E."/>
        </authorList>
    </citation>
    <scope>NUCLEOTIDE SEQUENCE [LARGE SCALE GENOMIC DNA]</scope>
    <source>
        <strain evidence="8 9">IBT 23096</strain>
    </source>
</reference>
<keyword evidence="3" id="KW-0158">Chromosome</keyword>
<sequence>MVRVKVAAPSSTVQLQREQAPQQLASDSKTISIQTKTQVEHGKPTTSEVRQRQYLTQRQSLQMVQIMLHVSFGTLFYLRELLPLPCFDDRDLKEAQREQNVSYEEFIGGKAKPGSEPVVPFGKGKRGQPLKIIVRGADPKADNILDVLETGVFDALSMNVLEALQLTIFADQESPDNVLETYTFSFHYTGGPGDMNRRLESLSIDNVGCVADMKYAQTARIGLETIIRRLITLSTFLPTLPNKRNLGVHLFYTENCPPEYEPPGFTTARNETINYPRDNNWKKETQSCGVMDGGWHVVGLNVTSLKWIGPSLGDQEVVPKIPQQLEYGEVVKRCDDIGFPDGRTPSKSGENDQRSIQNTDSPVEREQSMGPGETSSNLENATPSQDAADRQRLQMMMQSQEMELYSDSDIVPTQPISPDKAPEIANGVAQKLAPIVALSPEKTTRIREFRSSSKPSLSTDTDDLEQVRVRCQCGWEGEEEAMIQCAFCFKQQHARCYGFENTADKRIPDVHACYQCLLEQDEPGILRDMGSLVLLRRAVRIILNEGFPNQTSGFMQKLHCNGQTVIQITDLLRKKGILQGTPGYKAKGFLQKGLPKFTVPASDGVRQKIDKEILDPMLKIKHHYVYPGSNEPRTLEPDTGRTDDAVEDVALQNEGTKIDEAKETAQMSSSPVRSSDANTTSLLGARQTRKRTQMLESEEKMRAAEQSEREKKSMQLKATSKLRGADTGKGGLVQKGNMATPKVTPQKRSPRQSFNEGELRRSSRKRRKASNYAKPIDVGAETSDYPSA</sequence>
<keyword evidence="4" id="KW-0539">Nucleus</keyword>
<dbReference type="PROSITE" id="PS50815">
    <property type="entry name" value="HORMA"/>
    <property type="match status" value="1"/>
</dbReference>
<dbReference type="GO" id="GO:0007130">
    <property type="term" value="P:synaptonemal complex assembly"/>
    <property type="evidence" value="ECO:0007669"/>
    <property type="project" value="TreeGrafter"/>
</dbReference>
<gene>
    <name evidence="8" type="ORF">P170DRAFT_404963</name>
</gene>
<feature type="region of interest" description="Disordered" evidence="6">
    <location>
        <begin position="653"/>
        <end position="788"/>
    </location>
</feature>
<protein>
    <recommendedName>
        <fullName evidence="7">HORMA domain-containing protein</fullName>
    </recommendedName>
</protein>
<dbReference type="InterPro" id="IPR003511">
    <property type="entry name" value="HORMA_dom"/>
</dbReference>
<dbReference type="PANTHER" id="PTHR48225">
    <property type="entry name" value="HORMA DOMAIN-CONTAINING PROTEIN 1"/>
    <property type="match status" value="1"/>
</dbReference>
<comment type="caution">
    <text evidence="8">The sequence shown here is derived from an EMBL/GenBank/DDBJ whole genome shotgun (WGS) entry which is preliminary data.</text>
</comment>
<dbReference type="Pfam" id="PF02301">
    <property type="entry name" value="HORMA"/>
    <property type="match status" value="1"/>
</dbReference>
<comment type="subcellular location">
    <subcellularLocation>
        <location evidence="2">Chromosome</location>
    </subcellularLocation>
    <subcellularLocation>
        <location evidence="1">Nucleus</location>
    </subcellularLocation>
</comment>
<proteinExistence type="predicted"/>
<dbReference type="InterPro" id="IPR011011">
    <property type="entry name" value="Znf_FYVE_PHD"/>
</dbReference>
<dbReference type="Gene3D" id="3.30.900.10">
    <property type="entry name" value="HORMA domain"/>
    <property type="match status" value="1"/>
</dbReference>
<keyword evidence="5" id="KW-0469">Meiosis</keyword>
<name>A0A2I2GBA8_9EURO</name>
<dbReference type="PANTHER" id="PTHR48225:SF7">
    <property type="entry name" value="MEIOSIS-SPECIFIC PROTEIN HOP1"/>
    <property type="match status" value="1"/>
</dbReference>
<dbReference type="AlphaFoldDB" id="A0A2I2GBA8"/>
<dbReference type="RefSeq" id="XP_024705462.1">
    <property type="nucleotide sequence ID" value="XM_024846562.1"/>
</dbReference>
<evidence type="ECO:0000259" key="7">
    <source>
        <dbReference type="PROSITE" id="PS50815"/>
    </source>
</evidence>
<dbReference type="Gene3D" id="3.30.40.10">
    <property type="entry name" value="Zinc/RING finger domain, C3HC4 (zinc finger)"/>
    <property type="match status" value="1"/>
</dbReference>
<feature type="region of interest" description="Disordered" evidence="6">
    <location>
        <begin position="336"/>
        <end position="387"/>
    </location>
</feature>